<dbReference type="PANTHER" id="PTHR10629">
    <property type="entry name" value="CYTOSINE-SPECIFIC METHYLTRANSFERASE"/>
    <property type="match status" value="1"/>
</dbReference>
<keyword evidence="1" id="KW-0808">Transferase</keyword>
<dbReference type="InterPro" id="IPR029063">
    <property type="entry name" value="SAM-dependent_MTases_sf"/>
</dbReference>
<dbReference type="InterPro" id="IPR050390">
    <property type="entry name" value="C5-Methyltransferase"/>
</dbReference>
<dbReference type="RefSeq" id="WP_119324797.1">
    <property type="nucleotide sequence ID" value="NZ_AP025739.1"/>
</dbReference>
<keyword evidence="1 2" id="KW-0489">Methyltransferase</keyword>
<dbReference type="Pfam" id="PF00145">
    <property type="entry name" value="DNA_methylase"/>
    <property type="match status" value="3"/>
</dbReference>
<dbReference type="SUPFAM" id="SSF53335">
    <property type="entry name" value="S-adenosyl-L-methionine-dependent methyltransferases"/>
    <property type="match status" value="1"/>
</dbReference>
<dbReference type="PROSITE" id="PS51679">
    <property type="entry name" value="SAM_MT_C5"/>
    <property type="match status" value="1"/>
</dbReference>
<evidence type="ECO:0000313" key="3">
    <source>
        <dbReference type="Proteomes" id="UP000287394"/>
    </source>
</evidence>
<dbReference type="REBASE" id="620329">
    <property type="entry name" value="M2.CcoAX7ORF55090P"/>
</dbReference>
<dbReference type="PANTHER" id="PTHR10629:SF52">
    <property type="entry name" value="DNA (CYTOSINE-5)-METHYLTRANSFERASE 1"/>
    <property type="match status" value="1"/>
</dbReference>
<organism evidence="2 3">
    <name type="scientific">Capsulimonas corticalis</name>
    <dbReference type="NCBI Taxonomy" id="2219043"/>
    <lineage>
        <taxon>Bacteria</taxon>
        <taxon>Bacillati</taxon>
        <taxon>Armatimonadota</taxon>
        <taxon>Armatimonadia</taxon>
        <taxon>Capsulimonadales</taxon>
        <taxon>Capsulimonadaceae</taxon>
        <taxon>Capsulimonas</taxon>
    </lineage>
</organism>
<dbReference type="InterPro" id="IPR031303">
    <property type="entry name" value="C5_meth_CS"/>
</dbReference>
<dbReference type="InterPro" id="IPR001525">
    <property type="entry name" value="C5_MeTfrase"/>
</dbReference>
<dbReference type="GO" id="GO:0003886">
    <property type="term" value="F:DNA (cytosine-5-)-methyltransferase activity"/>
    <property type="evidence" value="ECO:0007669"/>
    <property type="project" value="TreeGrafter"/>
</dbReference>
<dbReference type="PRINTS" id="PR00105">
    <property type="entry name" value="C5METTRFRASE"/>
</dbReference>
<sequence>MTPKKPFVCVDLFCGAGGISQGLRNAAKKVGYTAALLAINHWPVAIDSHTLNHPEATHICAPVDGANPRELVPGGIVHLLCAAPECTHHSNARGGKPKSEQKRSSAWDILRWADALYVHHILIENVPEFQKWGPLHPCTCGVEEGAEHLKSCLIGKPIKEEEGRFFRNFIRNLEELGYTVEFKVLTCCEYGDPTSRKRLFIQARLGGIAPAWPEITHVPAAEVASRPGKKAQLVARDIIDWKLKGTSIYDRPAQGKKNLVAATMKRIHAGVYKFAGLPFLVPNFGEREGQQPRTHSIYSPLSAVTSHGAGAICQPFLVVLQNHRDGYSLEKPFPTIMTRRQFGVAEPYIAPITHTGSGNRCRGVDKPLFTVTGAKRGELALLEPYMVVNRKNADAHPMDVPMRALTTGNIMGVAEPQIVTDSVNAFLVKYYEGSDAASLDAPLPAVTSNYEHLALIETVPEWNETMPAFMTKYHGSHQGRNDGDGRVLSVGSPLPALDTSNCLGIAEPNLVIRQHTPFLINYNGTGGAHSVDEPLLSATGNDRFALVAPEYHHLIDKGDVVGYLDILYRMLQPHELAGGQGFPKSYIFTGTREAQIKQIGNAVPVATAEALCTTIFKTLMAVAV</sequence>
<keyword evidence="3" id="KW-1185">Reference proteome</keyword>
<keyword evidence="1" id="KW-0949">S-adenosyl-L-methionine</keyword>
<dbReference type="Gene3D" id="3.90.120.10">
    <property type="entry name" value="DNA Methylase, subunit A, domain 2"/>
    <property type="match status" value="1"/>
</dbReference>
<dbReference type="KEGG" id="ccot:CCAX7_55100"/>
<dbReference type="GO" id="GO:0044027">
    <property type="term" value="P:negative regulation of gene expression via chromosomal CpG island methylation"/>
    <property type="evidence" value="ECO:0007669"/>
    <property type="project" value="TreeGrafter"/>
</dbReference>
<gene>
    <name evidence="2" type="ORF">CCAX7_55100</name>
</gene>
<dbReference type="GO" id="GO:0003677">
    <property type="term" value="F:DNA binding"/>
    <property type="evidence" value="ECO:0007669"/>
    <property type="project" value="TreeGrafter"/>
</dbReference>
<dbReference type="AlphaFoldDB" id="A0A402D5V3"/>
<dbReference type="PROSITE" id="PS00095">
    <property type="entry name" value="C5_MTASE_2"/>
    <property type="match status" value="1"/>
</dbReference>
<evidence type="ECO:0000256" key="1">
    <source>
        <dbReference type="PROSITE-ProRule" id="PRU01016"/>
    </source>
</evidence>
<protein>
    <submittedName>
        <fullName evidence="2">DNA methyltransferase</fullName>
    </submittedName>
</protein>
<accession>A0A402D5V3</accession>
<comment type="similarity">
    <text evidence="1">Belongs to the class I-like SAM-binding methyltransferase superfamily. C5-methyltransferase family.</text>
</comment>
<proteinExistence type="inferred from homology"/>
<feature type="active site" evidence="1">
    <location>
        <position position="86"/>
    </location>
</feature>
<name>A0A402D5V3_9BACT</name>
<dbReference type="Proteomes" id="UP000287394">
    <property type="component" value="Chromosome"/>
</dbReference>
<evidence type="ECO:0000313" key="2">
    <source>
        <dbReference type="EMBL" id="BDI33459.1"/>
    </source>
</evidence>
<dbReference type="EMBL" id="AP025739">
    <property type="protein sequence ID" value="BDI33459.1"/>
    <property type="molecule type" value="Genomic_DNA"/>
</dbReference>
<dbReference type="GO" id="GO:0032259">
    <property type="term" value="P:methylation"/>
    <property type="evidence" value="ECO:0007669"/>
    <property type="project" value="UniProtKB-KW"/>
</dbReference>
<dbReference type="OrthoDB" id="9813719at2"/>
<reference evidence="2 3" key="1">
    <citation type="journal article" date="2019" name="Int. J. Syst. Evol. Microbiol.">
        <title>Capsulimonas corticalis gen. nov., sp. nov., an aerobic capsulated bacterium, of a novel bacterial order, Capsulimonadales ord. nov., of the class Armatimonadia of the phylum Armatimonadetes.</title>
        <authorList>
            <person name="Li J."/>
            <person name="Kudo C."/>
            <person name="Tonouchi A."/>
        </authorList>
    </citation>
    <scope>NUCLEOTIDE SEQUENCE [LARGE SCALE GENOMIC DNA]</scope>
    <source>
        <strain evidence="2 3">AX-7</strain>
    </source>
</reference>
<dbReference type="Gene3D" id="3.40.50.150">
    <property type="entry name" value="Vaccinia Virus protein VP39"/>
    <property type="match status" value="1"/>
</dbReference>